<dbReference type="PRINTS" id="PR01243">
    <property type="entry name" value="NUCDPKINASE"/>
</dbReference>
<evidence type="ECO:0000259" key="6">
    <source>
        <dbReference type="SMART" id="SM00562"/>
    </source>
</evidence>
<evidence type="ECO:0000256" key="2">
    <source>
        <dbReference type="ARBA" id="ARBA00008142"/>
    </source>
</evidence>
<keyword evidence="4" id="KW-0808">Transferase</keyword>
<gene>
    <name evidence="7" type="ORF">METZ01_LOCUS99110</name>
</gene>
<keyword evidence="5" id="KW-0418">Kinase</keyword>
<dbReference type="GO" id="GO:0006183">
    <property type="term" value="P:GTP biosynthetic process"/>
    <property type="evidence" value="ECO:0007669"/>
    <property type="project" value="InterPro"/>
</dbReference>
<proteinExistence type="inferred from homology"/>
<dbReference type="PANTHER" id="PTHR11349">
    <property type="entry name" value="NUCLEOSIDE DIPHOSPHATE KINASE"/>
    <property type="match status" value="1"/>
</dbReference>
<dbReference type="Pfam" id="PF00334">
    <property type="entry name" value="NDK"/>
    <property type="match status" value="1"/>
</dbReference>
<protein>
    <recommendedName>
        <fullName evidence="3">nucleoside-diphosphate kinase</fullName>
        <ecNumber evidence="3">2.7.4.6</ecNumber>
    </recommendedName>
</protein>
<dbReference type="AlphaFoldDB" id="A0A381W129"/>
<evidence type="ECO:0000256" key="4">
    <source>
        <dbReference type="ARBA" id="ARBA00022679"/>
    </source>
</evidence>
<reference evidence="7" key="1">
    <citation type="submission" date="2018-05" db="EMBL/GenBank/DDBJ databases">
        <authorList>
            <person name="Lanie J.A."/>
            <person name="Ng W.-L."/>
            <person name="Kazmierczak K.M."/>
            <person name="Andrzejewski T.M."/>
            <person name="Davidsen T.M."/>
            <person name="Wayne K.J."/>
            <person name="Tettelin H."/>
            <person name="Glass J.I."/>
            <person name="Rusch D."/>
            <person name="Podicherti R."/>
            <person name="Tsui H.-C.T."/>
            <person name="Winkler M.E."/>
        </authorList>
    </citation>
    <scope>NUCLEOTIDE SEQUENCE</scope>
</reference>
<dbReference type="InterPro" id="IPR034907">
    <property type="entry name" value="NDK-like_dom"/>
</dbReference>
<comment type="cofactor">
    <cofactor evidence="1">
        <name>Mg(2+)</name>
        <dbReference type="ChEBI" id="CHEBI:18420"/>
    </cofactor>
</comment>
<dbReference type="InterPro" id="IPR036850">
    <property type="entry name" value="NDK-like_dom_sf"/>
</dbReference>
<evidence type="ECO:0000256" key="5">
    <source>
        <dbReference type="ARBA" id="ARBA00022777"/>
    </source>
</evidence>
<dbReference type="GO" id="GO:0006228">
    <property type="term" value="P:UTP biosynthetic process"/>
    <property type="evidence" value="ECO:0007669"/>
    <property type="project" value="InterPro"/>
</dbReference>
<feature type="domain" description="Nucleoside diphosphate kinase-like" evidence="6">
    <location>
        <begin position="1"/>
        <end position="138"/>
    </location>
</feature>
<dbReference type="SMART" id="SM00562">
    <property type="entry name" value="NDK"/>
    <property type="match status" value="1"/>
</dbReference>
<dbReference type="PROSITE" id="PS51374">
    <property type="entry name" value="NDPK_LIKE"/>
    <property type="match status" value="1"/>
</dbReference>
<dbReference type="GO" id="GO:0006241">
    <property type="term" value="P:CTP biosynthetic process"/>
    <property type="evidence" value="ECO:0007669"/>
    <property type="project" value="InterPro"/>
</dbReference>
<evidence type="ECO:0000313" key="7">
    <source>
        <dbReference type="EMBL" id="SVA46256.1"/>
    </source>
</evidence>
<comment type="similarity">
    <text evidence="2">Belongs to the NDK family.</text>
</comment>
<dbReference type="FunFam" id="3.30.70.141:FF:000002">
    <property type="entry name" value="Nucleoside diphosphate kinase"/>
    <property type="match status" value="1"/>
</dbReference>
<dbReference type="SUPFAM" id="SSF54919">
    <property type="entry name" value="Nucleoside diphosphate kinase, NDK"/>
    <property type="match status" value="1"/>
</dbReference>
<dbReference type="Gene3D" id="3.30.70.141">
    <property type="entry name" value="Nucleoside diphosphate kinase-like domain"/>
    <property type="match status" value="1"/>
</dbReference>
<dbReference type="EMBL" id="UINC01010399">
    <property type="protein sequence ID" value="SVA46256.1"/>
    <property type="molecule type" value="Genomic_DNA"/>
</dbReference>
<evidence type="ECO:0000256" key="3">
    <source>
        <dbReference type="ARBA" id="ARBA00012966"/>
    </source>
</evidence>
<dbReference type="NCBIfam" id="NF001908">
    <property type="entry name" value="PRK00668.1"/>
    <property type="match status" value="1"/>
</dbReference>
<dbReference type="GO" id="GO:0004550">
    <property type="term" value="F:nucleoside diphosphate kinase activity"/>
    <property type="evidence" value="ECO:0007669"/>
    <property type="project" value="UniProtKB-EC"/>
</dbReference>
<dbReference type="CDD" id="cd04413">
    <property type="entry name" value="NDPk_I"/>
    <property type="match status" value="1"/>
</dbReference>
<sequence length="150" mass="16455">MERTLVLVKPDGVQRGLIGEVVSRLERRGLKLAAMKLMQMDRAKAEEHYGEHVDRPFFGGLVGFITSGPLVAMVWEADGAVEIVRNTMGTTNPKDSPLGTIRGDLAVNIGRNLVHGSDGAESAQREIALFFQPGEILDYARSNDPWIIEP</sequence>
<dbReference type="InterPro" id="IPR001564">
    <property type="entry name" value="Nucleoside_diP_kinase"/>
</dbReference>
<dbReference type="HAMAP" id="MF_00451">
    <property type="entry name" value="NDP_kinase"/>
    <property type="match status" value="1"/>
</dbReference>
<evidence type="ECO:0000256" key="1">
    <source>
        <dbReference type="ARBA" id="ARBA00001946"/>
    </source>
</evidence>
<organism evidence="7">
    <name type="scientific">marine metagenome</name>
    <dbReference type="NCBI Taxonomy" id="408172"/>
    <lineage>
        <taxon>unclassified sequences</taxon>
        <taxon>metagenomes</taxon>
        <taxon>ecological metagenomes</taxon>
    </lineage>
</organism>
<accession>A0A381W129</accession>
<name>A0A381W129_9ZZZZ</name>
<dbReference type="EC" id="2.7.4.6" evidence="3"/>